<feature type="domain" description="GmrSD restriction endonucleases C-terminal" evidence="2">
    <location>
        <begin position="123"/>
        <end position="223"/>
    </location>
</feature>
<dbReference type="AlphaFoldDB" id="A0A839NA22"/>
<reference evidence="3 4" key="1">
    <citation type="submission" date="2020-08" db="EMBL/GenBank/DDBJ databases">
        <title>Sequencing the genomes of 1000 actinobacteria strains.</title>
        <authorList>
            <person name="Klenk H.-P."/>
        </authorList>
    </citation>
    <scope>NUCLEOTIDE SEQUENCE [LARGE SCALE GENOMIC DNA]</scope>
    <source>
        <strain evidence="3 4">DSM 105369</strain>
    </source>
</reference>
<comment type="caution">
    <text evidence="3">The sequence shown here is derived from an EMBL/GenBank/DDBJ whole genome shotgun (WGS) entry which is preliminary data.</text>
</comment>
<dbReference type="RefSeq" id="WP_183320649.1">
    <property type="nucleotide sequence ID" value="NZ_JACHVQ010000001.1"/>
</dbReference>
<dbReference type="EMBL" id="JACHVQ010000001">
    <property type="protein sequence ID" value="MBB2892496.1"/>
    <property type="molecule type" value="Genomic_DNA"/>
</dbReference>
<dbReference type="PANTHER" id="PTHR24094">
    <property type="entry name" value="SECRETED PROTEIN"/>
    <property type="match status" value="1"/>
</dbReference>
<dbReference type="Pfam" id="PF07510">
    <property type="entry name" value="GmrSD_C"/>
    <property type="match status" value="1"/>
</dbReference>
<evidence type="ECO:0000256" key="1">
    <source>
        <dbReference type="SAM" id="SignalP"/>
    </source>
</evidence>
<evidence type="ECO:0000313" key="4">
    <source>
        <dbReference type="Proteomes" id="UP000559182"/>
    </source>
</evidence>
<keyword evidence="1" id="KW-0732">Signal</keyword>
<organism evidence="3 4">
    <name type="scientific">Flexivirga oryzae</name>
    <dbReference type="NCBI Taxonomy" id="1794944"/>
    <lineage>
        <taxon>Bacteria</taxon>
        <taxon>Bacillati</taxon>
        <taxon>Actinomycetota</taxon>
        <taxon>Actinomycetes</taxon>
        <taxon>Micrococcales</taxon>
        <taxon>Dermacoccaceae</taxon>
        <taxon>Flexivirga</taxon>
    </lineage>
</organism>
<sequence length="230" mass="24956">MRYRFLTAFSAGAIALGMATAAPAQASEIGTVSGTVAAAQLKLGLTGTSADAKADLTELTVKPQDSMSGYDRDLFPHWRDASTWGWPVEPNNSCNARNAALYRDGENVTMSSTCTNLQGTWIDPYGDGEYDSASDIDIDHVVPLGDAWATGADSWDTTKRTTYANDPLVLVSSDDSLNQSKGDRDPSEWKPPNTDAYCLYATRWVLIKDKYDLWVTSTEKTALNSMLATC</sequence>
<dbReference type="PANTHER" id="PTHR24094:SF15">
    <property type="entry name" value="AMP-DEPENDENT SYNTHETASE_LIGASE DOMAIN-CONTAINING PROTEIN-RELATED"/>
    <property type="match status" value="1"/>
</dbReference>
<evidence type="ECO:0000313" key="3">
    <source>
        <dbReference type="EMBL" id="MBB2892496.1"/>
    </source>
</evidence>
<keyword evidence="4" id="KW-1185">Reference proteome</keyword>
<dbReference type="Proteomes" id="UP000559182">
    <property type="component" value="Unassembled WGS sequence"/>
</dbReference>
<protein>
    <recommendedName>
        <fullName evidence="2">GmrSD restriction endonucleases C-terminal domain-containing protein</fullName>
    </recommendedName>
</protein>
<feature type="chain" id="PRO_5032482683" description="GmrSD restriction endonucleases C-terminal domain-containing protein" evidence="1">
    <location>
        <begin position="27"/>
        <end position="230"/>
    </location>
</feature>
<gene>
    <name evidence="3" type="ORF">FHU39_002480</name>
</gene>
<feature type="signal peptide" evidence="1">
    <location>
        <begin position="1"/>
        <end position="26"/>
    </location>
</feature>
<name>A0A839NA22_9MICO</name>
<proteinExistence type="predicted"/>
<accession>A0A839NA22</accession>
<dbReference type="InterPro" id="IPR011089">
    <property type="entry name" value="GmrSD_C"/>
</dbReference>
<evidence type="ECO:0000259" key="2">
    <source>
        <dbReference type="Pfam" id="PF07510"/>
    </source>
</evidence>